<dbReference type="OrthoDB" id="2240714at2"/>
<dbReference type="Gene3D" id="1.20.5.340">
    <property type="match status" value="2"/>
</dbReference>
<reference evidence="3 4" key="1">
    <citation type="submission" date="2019-08" db="EMBL/GenBank/DDBJ databases">
        <title>Bacillus genomes from the desert of Cuatro Cienegas, Coahuila.</title>
        <authorList>
            <person name="Olmedo-Alvarez G."/>
        </authorList>
    </citation>
    <scope>NUCLEOTIDE SEQUENCE [LARGE SCALE GENOMIC DNA]</scope>
    <source>
        <strain evidence="3 4">CH28_1T</strain>
    </source>
</reference>
<dbReference type="PROSITE" id="PS51688">
    <property type="entry name" value="ICA"/>
    <property type="match status" value="1"/>
</dbReference>
<evidence type="ECO:0000313" key="3">
    <source>
        <dbReference type="EMBL" id="TYS67060.1"/>
    </source>
</evidence>
<dbReference type="NCBIfam" id="TIGR01665">
    <property type="entry name" value="put_anti_recept"/>
    <property type="match status" value="1"/>
</dbReference>
<feature type="coiled-coil region" evidence="1">
    <location>
        <begin position="1478"/>
        <end position="1512"/>
    </location>
</feature>
<dbReference type="InterPro" id="IPR030392">
    <property type="entry name" value="S74_ICA"/>
</dbReference>
<proteinExistence type="predicted"/>
<sequence>MVNKVNNPSFFEDTHVLSIKNLETYDFTMLATIPAATHASKRNRVIIPDDDGNLREFIILETAQRDKKKKIKTIASYIELKKGKRISPSILDSQTVNMAVDWTLGGTGWQRGITEYAGIRKVTIDGYKDPYQVLKQLASLFELELRFRIEVDGNRIIGRYVDLIKRRGEDTKKETRLGKDLIGVERIENSDIVTALRVLGPEQEDGTRLVVEVKSEEAKQRWARDGEHLWEDYEPVFNEDNVTSERLTELGEVQLAKRINTTVQFTADVVSMEEIFGYTHEKVRLGDTNRIKDTSYEPPLYLEARVIEIHRSISGKTKRKYVLGDFIEYAEEDLMKTFLQLQQLYGAKIIRSNTPPPNPKAGMVWVDTSGERDVIYTWNAAIKDWDKATPTFADEVGAYDKETSDQKEQALHDELTHYTDIVAEEKKQQAIGESKGYTNAELEAKRLALEASMDIIRNDLLLVEQQATNDILALQTRADEVLALAEANQAGLELANGRIVTVEQDINTVDGRVTTTINQLTSLDGVVSQHETIIQQHTDEIALKANQTTVETLTGRVTDTEASITVLNDQVSLKANSADVYTKAQVNTELGKKVDTTIYNNKMSQLDVSISGISSRVSSTETSIEDLSGEIISTKSDVASLDIKADSIISDVSSLTQTVTNQGNQITSANSNISQLSDQITQRVTKTEFDALSIGGRNLIVDKNLSSIGTIDKSTYIINGYIKISAVGTSDGARVSIPNIKPNSKYVLSYSYRKISGSLVAFGGHTDGSFSNNFVIVNGIKRGMSYSQGSSVFTSDDTEIHKVEVHIQTGASVTPTHLIYIQPNRGVETSAVVDIFDLVFVEGNRATDWTPAPEDVQGQIDGHAGRITTAETSILQQANQIALKASQTSLDTLSGRVTTAEANINLLSDEIDLRVEKDGVISSINQSAETIRISASKIHIDGSVTFANGYDPTTKVKQTSISWETGDVNDWVILLCGIGSGSSNYVLGRLYGKRVSGHANAAVIDVVVNHTSTSLPSASFRSVGVQSADKYELITCDYNGSSYVGLRYIGGSMYQIWNNGAYFDGEYNSTAGSHAMVALSTSSLSNVSTLSNHYMPSEQSSGNINWPGGSSNGANFAKERVDLWQMSGKTTINGGQIETDTITAIQIKANEIEAYHIKSLNGLNINNQFVVASNGLVTMRGHLDGATGTFSGAVVGGSFERTSTSAGNRTIINENGIFVQYINSSATTVEQVSLQGNSVAWLNNTGSSVLATMRYSLNSLRINSSIVAIDGSLTTDQINTSDYLWVRRNSVNSAAYFTNQNSGRIAEFRSGAGDGSTKAYFENDGTLVTNRIRGLSSANTVHIGTTGVVTFESKEAEQHAVLRMGTVLLKGLNGSSERFQIRNAADTVYSLLQLGTLQYQELSQFSRREYKKNISDVYINPISLLNELNFKEFHYKEQSDSVRRHLGLILDETDLYFHDATGDGIDTLRLLHVNTMAIQDLDKRDNEQHEEIEALKKQVAMQQQRIVTLENQIAS</sequence>
<dbReference type="EMBL" id="VTEV01000006">
    <property type="protein sequence ID" value="TYS67060.1"/>
    <property type="molecule type" value="Genomic_DNA"/>
</dbReference>
<dbReference type="InterPro" id="IPR007119">
    <property type="entry name" value="Phage_tail_spike_N"/>
</dbReference>
<dbReference type="SUPFAM" id="SSF57997">
    <property type="entry name" value="Tropomyosin"/>
    <property type="match status" value="1"/>
</dbReference>
<keyword evidence="1" id="KW-0175">Coiled coil</keyword>
<accession>A0A5D4SUN7</accession>
<name>A0A5D4SUN7_9BACI</name>
<feature type="domain" description="Peptidase S74" evidence="2">
    <location>
        <begin position="1406"/>
        <end position="1499"/>
    </location>
</feature>
<evidence type="ECO:0000259" key="2">
    <source>
        <dbReference type="PROSITE" id="PS51688"/>
    </source>
</evidence>
<dbReference type="Proteomes" id="UP000322524">
    <property type="component" value="Unassembled WGS sequence"/>
</dbReference>
<gene>
    <name evidence="3" type="ORF">FZC76_16170</name>
</gene>
<organism evidence="3 4">
    <name type="scientific">Sutcliffiella horikoshii</name>
    <dbReference type="NCBI Taxonomy" id="79883"/>
    <lineage>
        <taxon>Bacteria</taxon>
        <taxon>Bacillati</taxon>
        <taxon>Bacillota</taxon>
        <taxon>Bacilli</taxon>
        <taxon>Bacillales</taxon>
        <taxon>Bacillaceae</taxon>
        <taxon>Sutcliffiella</taxon>
    </lineage>
</organism>
<evidence type="ECO:0000256" key="1">
    <source>
        <dbReference type="SAM" id="Coils"/>
    </source>
</evidence>
<comment type="caution">
    <text evidence="3">The sequence shown here is derived from an EMBL/GenBank/DDBJ whole genome shotgun (WGS) entry which is preliminary data.</text>
</comment>
<evidence type="ECO:0000313" key="4">
    <source>
        <dbReference type="Proteomes" id="UP000322524"/>
    </source>
</evidence>
<protein>
    <recommendedName>
        <fullName evidence="2">Peptidase S74 domain-containing protein</fullName>
    </recommendedName>
</protein>